<dbReference type="InterPro" id="IPR037445">
    <property type="entry name" value="MAGE"/>
</dbReference>
<sequence>MPVSLVNECVKYIICRDANKVPIDRTEIRSHLKKYVDDVSPKQFKDIISGADKILKSVYGYRLVQVGPKNDKYIVILKKNEKNAILSTLINPQHRKLLIAALTHIYMTCKPVKSDDMWLFLTTAQLMSHENESEVKKLLMKTFTQLMYLKCTKIDNDLCEFEWGQRAEYEIPKMFLLDKVAQAFDTEASYWTEQYRKAREEPSRDETVSEDLMEIE</sequence>
<name>A0AAU9U5W8_EUPED</name>
<comment type="caution">
    <text evidence="2">The sequence shown here is derived from an EMBL/GenBank/DDBJ whole genome shotgun (WGS) entry which is preliminary data.</text>
</comment>
<accession>A0AAU9U5W8</accession>
<gene>
    <name evidence="2" type="ORF">EEDITHA_LOCUS8892</name>
</gene>
<dbReference type="EMBL" id="CAKOGL010000012">
    <property type="protein sequence ID" value="CAH2093202.1"/>
    <property type="molecule type" value="Genomic_DNA"/>
</dbReference>
<dbReference type="InterPro" id="IPR041898">
    <property type="entry name" value="MAGE_WH1"/>
</dbReference>
<reference evidence="2" key="1">
    <citation type="submission" date="2022-03" db="EMBL/GenBank/DDBJ databases">
        <authorList>
            <person name="Tunstrom K."/>
        </authorList>
    </citation>
    <scope>NUCLEOTIDE SEQUENCE</scope>
</reference>
<dbReference type="Gene3D" id="1.10.10.1200">
    <property type="entry name" value="MAGE homology domain, winged helix WH1 motif"/>
    <property type="match status" value="1"/>
</dbReference>
<dbReference type="SMART" id="SM01373">
    <property type="entry name" value="MAGE"/>
    <property type="match status" value="1"/>
</dbReference>
<dbReference type="GO" id="GO:0005634">
    <property type="term" value="C:nucleus"/>
    <property type="evidence" value="ECO:0007669"/>
    <property type="project" value="TreeGrafter"/>
</dbReference>
<dbReference type="PANTHER" id="PTHR11736">
    <property type="entry name" value="MELANOMA-ASSOCIATED ANTIGEN MAGE ANTIGEN"/>
    <property type="match status" value="1"/>
</dbReference>
<dbReference type="InterPro" id="IPR041899">
    <property type="entry name" value="MAGE_WH2"/>
</dbReference>
<evidence type="ECO:0000313" key="3">
    <source>
        <dbReference type="Proteomes" id="UP001153954"/>
    </source>
</evidence>
<evidence type="ECO:0000259" key="1">
    <source>
        <dbReference type="PROSITE" id="PS50838"/>
    </source>
</evidence>
<keyword evidence="3" id="KW-1185">Reference proteome</keyword>
<evidence type="ECO:0000313" key="2">
    <source>
        <dbReference type="EMBL" id="CAH2093202.1"/>
    </source>
</evidence>
<dbReference type="PROSITE" id="PS50838">
    <property type="entry name" value="MAGE"/>
    <property type="match status" value="1"/>
</dbReference>
<dbReference type="Gene3D" id="1.10.10.1210">
    <property type="entry name" value="MAGE homology domain, winged helix WH2 motif"/>
    <property type="match status" value="1"/>
</dbReference>
<feature type="domain" description="MAGE" evidence="1">
    <location>
        <begin position="6"/>
        <end position="198"/>
    </location>
</feature>
<organism evidence="2 3">
    <name type="scientific">Euphydryas editha</name>
    <name type="common">Edith's checkerspot</name>
    <dbReference type="NCBI Taxonomy" id="104508"/>
    <lineage>
        <taxon>Eukaryota</taxon>
        <taxon>Metazoa</taxon>
        <taxon>Ecdysozoa</taxon>
        <taxon>Arthropoda</taxon>
        <taxon>Hexapoda</taxon>
        <taxon>Insecta</taxon>
        <taxon>Pterygota</taxon>
        <taxon>Neoptera</taxon>
        <taxon>Endopterygota</taxon>
        <taxon>Lepidoptera</taxon>
        <taxon>Glossata</taxon>
        <taxon>Ditrysia</taxon>
        <taxon>Papilionoidea</taxon>
        <taxon>Nymphalidae</taxon>
        <taxon>Nymphalinae</taxon>
        <taxon>Euphydryas</taxon>
    </lineage>
</organism>
<dbReference type="PANTHER" id="PTHR11736:SF14">
    <property type="entry name" value="NSE3 HOMOLOG, SMC5-SMC6 COMPLEX COMPONENT"/>
    <property type="match status" value="1"/>
</dbReference>
<dbReference type="Proteomes" id="UP001153954">
    <property type="component" value="Unassembled WGS sequence"/>
</dbReference>
<protein>
    <recommendedName>
        <fullName evidence="1">MAGE domain-containing protein</fullName>
    </recommendedName>
</protein>
<dbReference type="AlphaFoldDB" id="A0AAU9U5W8"/>
<dbReference type="Pfam" id="PF01454">
    <property type="entry name" value="MAGE"/>
    <property type="match status" value="1"/>
</dbReference>
<proteinExistence type="predicted"/>
<dbReference type="InterPro" id="IPR002190">
    <property type="entry name" value="MHD_dom"/>
</dbReference>